<protein>
    <recommendedName>
        <fullName evidence="2">Fe-S metabolism associated domain-containing protein</fullName>
    </recommendedName>
</protein>
<dbReference type="OrthoDB" id="9806335at2"/>
<comment type="caution">
    <text evidence="3">The sequence shown here is derived from an EMBL/GenBank/DDBJ whole genome shotgun (WGS) entry which is preliminary data.</text>
</comment>
<proteinExistence type="inferred from homology"/>
<dbReference type="InterPro" id="IPR003808">
    <property type="entry name" value="Fe-S_metab-assoc_dom"/>
</dbReference>
<evidence type="ECO:0000313" key="4">
    <source>
        <dbReference type="Proteomes" id="UP000094828"/>
    </source>
</evidence>
<dbReference type="RefSeq" id="WP_068846314.1">
    <property type="nucleotide sequence ID" value="NZ_LYDR01000039.1"/>
</dbReference>
<evidence type="ECO:0000256" key="1">
    <source>
        <dbReference type="ARBA" id="ARBA00010282"/>
    </source>
</evidence>
<name>A0A1C3ENM8_9PLAN</name>
<feature type="domain" description="Fe-S metabolism associated" evidence="2">
    <location>
        <begin position="12"/>
        <end position="131"/>
    </location>
</feature>
<keyword evidence="4" id="KW-1185">Reference proteome</keyword>
<dbReference type="STRING" id="1841610.A6X21_04070"/>
<evidence type="ECO:0000313" key="3">
    <source>
        <dbReference type="EMBL" id="ODA34840.1"/>
    </source>
</evidence>
<dbReference type="Pfam" id="PF02657">
    <property type="entry name" value="SufE"/>
    <property type="match status" value="1"/>
</dbReference>
<dbReference type="AlphaFoldDB" id="A0A1C3ENM8"/>
<organism evidence="3 4">
    <name type="scientific">Planctopirus hydrillae</name>
    <dbReference type="NCBI Taxonomy" id="1841610"/>
    <lineage>
        <taxon>Bacteria</taxon>
        <taxon>Pseudomonadati</taxon>
        <taxon>Planctomycetota</taxon>
        <taxon>Planctomycetia</taxon>
        <taxon>Planctomycetales</taxon>
        <taxon>Planctomycetaceae</taxon>
        <taxon>Planctopirus</taxon>
    </lineage>
</organism>
<dbReference type="SUPFAM" id="SSF82649">
    <property type="entry name" value="SufE/NifU"/>
    <property type="match status" value="1"/>
</dbReference>
<gene>
    <name evidence="3" type="ORF">A6X21_04070</name>
</gene>
<reference evidence="3 4" key="1">
    <citation type="submission" date="2016-05" db="EMBL/GenBank/DDBJ databases">
        <title>Genomic and physiological characterization of Planctopirus sp. isolated from fresh water lake.</title>
        <authorList>
            <person name="Subhash Y."/>
            <person name="Ramana C."/>
        </authorList>
    </citation>
    <scope>NUCLEOTIDE SEQUENCE [LARGE SCALE GENOMIC DNA]</scope>
    <source>
        <strain evidence="3 4">JC280</strain>
    </source>
</reference>
<dbReference type="PANTHER" id="PTHR43597:SF5">
    <property type="entry name" value="SUFE-LIKE PROTEIN 2, CHLOROPLASTIC"/>
    <property type="match status" value="1"/>
</dbReference>
<dbReference type="Gene3D" id="3.90.1010.10">
    <property type="match status" value="1"/>
</dbReference>
<dbReference type="PANTHER" id="PTHR43597">
    <property type="entry name" value="SULFUR ACCEPTOR PROTEIN CSDE"/>
    <property type="match status" value="1"/>
</dbReference>
<accession>A0A1C3ENM8</accession>
<sequence length="137" mass="15362">MTLNDWALELADLDDRDRMETIVELAETLPPLSADKQAAPLPESCRVQECQTPVYLFAEVRDGLLILEADVPRKSPIVRGLVALVVTSLNQQPIDQLRDLPLDLLEKLHLTTALGMTRQQGVRGLMQRIRHAVESSR</sequence>
<dbReference type="Proteomes" id="UP000094828">
    <property type="component" value="Unassembled WGS sequence"/>
</dbReference>
<evidence type="ECO:0000259" key="2">
    <source>
        <dbReference type="Pfam" id="PF02657"/>
    </source>
</evidence>
<dbReference type="EMBL" id="LYDR01000039">
    <property type="protein sequence ID" value="ODA34840.1"/>
    <property type="molecule type" value="Genomic_DNA"/>
</dbReference>
<comment type="similarity">
    <text evidence="1">Belongs to the SufE family.</text>
</comment>